<organism evidence="2 3">
    <name type="scientific">Vreelandella rituensis</name>
    <dbReference type="NCBI Taxonomy" id="2282306"/>
    <lineage>
        <taxon>Bacteria</taxon>
        <taxon>Pseudomonadati</taxon>
        <taxon>Pseudomonadota</taxon>
        <taxon>Gammaproteobacteria</taxon>
        <taxon>Oceanospirillales</taxon>
        <taxon>Halomonadaceae</taxon>
        <taxon>Vreelandella</taxon>
    </lineage>
</organism>
<dbReference type="Gene3D" id="1.10.260.40">
    <property type="entry name" value="lambda repressor-like DNA-binding domains"/>
    <property type="match status" value="1"/>
</dbReference>
<sequence>MTPQGNKIVSERLEKACIRLYGRSHGCATMLAKDMGVSIQTASKWLNGHSSPAQEKWPRLAEICKVPLDWLLGTDHALPEQLKDYGAASDAERAGIAAGIVFPLLMRLVPDADKEVATRLVAHAYQELQMGRDERHIAGEVAAEMLHPPG</sequence>
<accession>A0A368UBU2</accession>
<name>A0A368UBU2_9GAMM</name>
<dbReference type="GO" id="GO:0003677">
    <property type="term" value="F:DNA binding"/>
    <property type="evidence" value="ECO:0007669"/>
    <property type="project" value="InterPro"/>
</dbReference>
<proteinExistence type="predicted"/>
<dbReference type="SMART" id="SM00530">
    <property type="entry name" value="HTH_XRE"/>
    <property type="match status" value="1"/>
</dbReference>
<dbReference type="CDD" id="cd00093">
    <property type="entry name" value="HTH_XRE"/>
    <property type="match status" value="1"/>
</dbReference>
<gene>
    <name evidence="2" type="ORF">DU506_01715</name>
</gene>
<protein>
    <submittedName>
        <fullName evidence="2">Helix-turn-helix domain-containing protein</fullName>
    </submittedName>
</protein>
<evidence type="ECO:0000259" key="1">
    <source>
        <dbReference type="PROSITE" id="PS50943"/>
    </source>
</evidence>
<feature type="domain" description="HTH cro/C1-type" evidence="1">
    <location>
        <begin position="31"/>
        <end position="71"/>
    </location>
</feature>
<dbReference type="EMBL" id="QPIJ01000001">
    <property type="protein sequence ID" value="RCV93902.1"/>
    <property type="molecule type" value="Genomic_DNA"/>
</dbReference>
<dbReference type="InterPro" id="IPR010982">
    <property type="entry name" value="Lambda_DNA-bd_dom_sf"/>
</dbReference>
<dbReference type="SUPFAM" id="SSF47413">
    <property type="entry name" value="lambda repressor-like DNA-binding domains"/>
    <property type="match status" value="1"/>
</dbReference>
<dbReference type="AlphaFoldDB" id="A0A368UBU2"/>
<dbReference type="Pfam" id="PF01381">
    <property type="entry name" value="HTH_3"/>
    <property type="match status" value="1"/>
</dbReference>
<evidence type="ECO:0000313" key="2">
    <source>
        <dbReference type="EMBL" id="RCV93902.1"/>
    </source>
</evidence>
<dbReference type="InterPro" id="IPR001387">
    <property type="entry name" value="Cro/C1-type_HTH"/>
</dbReference>
<dbReference type="PROSITE" id="PS50943">
    <property type="entry name" value="HTH_CROC1"/>
    <property type="match status" value="1"/>
</dbReference>
<dbReference type="OrthoDB" id="5636356at2"/>
<evidence type="ECO:0000313" key="3">
    <source>
        <dbReference type="Proteomes" id="UP000253204"/>
    </source>
</evidence>
<reference evidence="2 3" key="1">
    <citation type="submission" date="2018-07" db="EMBL/GenBank/DDBJ databases">
        <title>Halomonas rutogse sp. nov., isolated from Lake TangqianCo on Tibetan Plateau.</title>
        <authorList>
            <person name="Lu H."/>
            <person name="Xing P."/>
            <person name="Wu Q."/>
        </authorList>
    </citation>
    <scope>NUCLEOTIDE SEQUENCE [LARGE SCALE GENOMIC DNA]</scope>
    <source>
        <strain evidence="2 3">TQ8S</strain>
    </source>
</reference>
<keyword evidence="3" id="KW-1185">Reference proteome</keyword>
<comment type="caution">
    <text evidence="2">The sequence shown here is derived from an EMBL/GenBank/DDBJ whole genome shotgun (WGS) entry which is preliminary data.</text>
</comment>
<dbReference type="Proteomes" id="UP000253204">
    <property type="component" value="Unassembled WGS sequence"/>
</dbReference>